<dbReference type="Proteomes" id="UP000078541">
    <property type="component" value="Unassembled WGS sequence"/>
</dbReference>
<reference evidence="1 2" key="1">
    <citation type="submission" date="2016-03" db="EMBL/GenBank/DDBJ databases">
        <title>Trachymyrmex septentrionalis WGS genome.</title>
        <authorList>
            <person name="Nygaard S."/>
            <person name="Hu H."/>
            <person name="Boomsma J."/>
            <person name="Zhang G."/>
        </authorList>
    </citation>
    <scope>NUCLEOTIDE SEQUENCE [LARGE SCALE GENOMIC DNA]</scope>
    <source>
        <strain evidence="1">Tsep2-gDNA-1</strain>
        <tissue evidence="1">Whole body</tissue>
    </source>
</reference>
<accession>A0A195F751</accession>
<dbReference type="AlphaFoldDB" id="A0A195F751"/>
<evidence type="ECO:0000313" key="1">
    <source>
        <dbReference type="EMBL" id="KYN35899.1"/>
    </source>
</evidence>
<proteinExistence type="predicted"/>
<protein>
    <submittedName>
        <fullName evidence="1">Uncharacterized protein</fullName>
    </submittedName>
</protein>
<name>A0A195F751_9HYME</name>
<keyword evidence="2" id="KW-1185">Reference proteome</keyword>
<gene>
    <name evidence="1" type="ORF">ALC56_09690</name>
</gene>
<sequence>MCLDSGAENRTDQKRVRSNVVIGVGIQRGGWGWGGVQSEYAWNPLGNGADRVQIPTTPPHALPPCSPARSLRADASSLCSRNVSGTVTDKTVDCYAILPKRILLGYQNNYAH</sequence>
<evidence type="ECO:0000313" key="2">
    <source>
        <dbReference type="Proteomes" id="UP000078541"/>
    </source>
</evidence>
<organism evidence="1 2">
    <name type="scientific">Trachymyrmex septentrionalis</name>
    <dbReference type="NCBI Taxonomy" id="34720"/>
    <lineage>
        <taxon>Eukaryota</taxon>
        <taxon>Metazoa</taxon>
        <taxon>Ecdysozoa</taxon>
        <taxon>Arthropoda</taxon>
        <taxon>Hexapoda</taxon>
        <taxon>Insecta</taxon>
        <taxon>Pterygota</taxon>
        <taxon>Neoptera</taxon>
        <taxon>Endopterygota</taxon>
        <taxon>Hymenoptera</taxon>
        <taxon>Apocrita</taxon>
        <taxon>Aculeata</taxon>
        <taxon>Formicoidea</taxon>
        <taxon>Formicidae</taxon>
        <taxon>Myrmicinae</taxon>
        <taxon>Trachymyrmex</taxon>
    </lineage>
</organism>
<dbReference type="EMBL" id="KQ981768">
    <property type="protein sequence ID" value="KYN35899.1"/>
    <property type="molecule type" value="Genomic_DNA"/>
</dbReference>